<dbReference type="GO" id="GO:0005975">
    <property type="term" value="P:carbohydrate metabolic process"/>
    <property type="evidence" value="ECO:0007669"/>
    <property type="project" value="InterPro"/>
</dbReference>
<comment type="caution">
    <text evidence="1">The sequence shown here is derived from an EMBL/GenBank/DDBJ whole genome shotgun (WGS) entry which is preliminary data.</text>
</comment>
<evidence type="ECO:0000313" key="1">
    <source>
        <dbReference type="EMBL" id="RHC88998.1"/>
    </source>
</evidence>
<name>A0A3R6GLY4_9BACT</name>
<organism evidence="1 2">
    <name type="scientific">Parabacteroides merdae</name>
    <dbReference type="NCBI Taxonomy" id="46503"/>
    <lineage>
        <taxon>Bacteria</taxon>
        <taxon>Pseudomonadati</taxon>
        <taxon>Bacteroidota</taxon>
        <taxon>Bacteroidia</taxon>
        <taxon>Bacteroidales</taxon>
        <taxon>Tannerellaceae</taxon>
        <taxon>Parabacteroides</taxon>
    </lineage>
</organism>
<gene>
    <name evidence="1" type="ORF">DW828_03460</name>
</gene>
<dbReference type="Proteomes" id="UP000286260">
    <property type="component" value="Unassembled WGS sequence"/>
</dbReference>
<dbReference type="InterPro" id="IPR008928">
    <property type="entry name" value="6-hairpin_glycosidase_sf"/>
</dbReference>
<protein>
    <submittedName>
        <fullName evidence="1">Uncharacterized protein</fullName>
    </submittedName>
</protein>
<dbReference type="AlphaFoldDB" id="A0A3R6GLY4"/>
<accession>A0A3R6GLY4</accession>
<dbReference type="EMBL" id="QSII01000003">
    <property type="protein sequence ID" value="RHC88998.1"/>
    <property type="molecule type" value="Genomic_DNA"/>
</dbReference>
<dbReference type="RefSeq" id="WP_122203956.1">
    <property type="nucleotide sequence ID" value="NZ_JADMVT010000017.1"/>
</dbReference>
<dbReference type="SUPFAM" id="SSF48208">
    <property type="entry name" value="Six-hairpin glycosidases"/>
    <property type="match status" value="1"/>
</dbReference>
<sequence>MRGKYKFYIWIVGFVSMFLHGKTDAQQALYPLLEKKSWSQVLEENEYKWHPPYTINLLIHPLHSSDWIYLNPSMVVSRRHVIRNISSTNFEQRKKAESQEDLVVQFAFDNPPFIPDFRLTNLRLAEDKYPVATADYFANDIYYKIEYAATVLDDSQTLLCLRVGAKNESDKIKQIMIRSKIGYYSENKMFDYHYIPYRWTNEKWKDYDQVVLKEHSIYKGQQLIGEVVSENMNLFWEEKKSYTDKEYEDILYPQVWYGSGYVTPEFRVKDMHRVVCAMKEVQPNDSAFFVLKLLVNDSLITSFHEESLKQLTFKDVKEKAIADFKVPFTDKTLKTEFKRDEWEDLFCSLQLSTLQLLVNDFQNKMYQPAQGGSSERFFVWVFEAVQMLRPMLRTGQFESVKKSLDYIFSLQDAGFPPVGKFTTTSGAIGTTGPRWANTTGMALALACDYYLYSKDQQFMEDYLSKILKAVHWILGEIKATRVLNSDGSRPLTYGLMPFAVASDGDAGYFVSATDIFSFWGLEKAVLFLESIRHAEAVSMRKELEQYRSDLLFTIKHLAQPNGYIDRKITTDDSNVQEAIKFINTDIMAPIATVGIISPESELFKKYIDYYENNVAVDYFMGKMDREIFYIIQCEHYWQPIYLMLGEWKKAFMTLQTCLKYGMSHDAHQTQERFNLRNPAFAPWQPNGSGNGRIIDMMLNALYFENKDEVTILGGVPFEYLISNRITTVKNLYTLTGCVNLVVKAIDDKHCQLELFSEQVLPKKIRIPEYLNPEVRDRNVESISGGVFKLVDNKRKITFLLTKSYE</sequence>
<reference evidence="1 2" key="1">
    <citation type="submission" date="2018-08" db="EMBL/GenBank/DDBJ databases">
        <title>A genome reference for cultivated species of the human gut microbiota.</title>
        <authorList>
            <person name="Zou Y."/>
            <person name="Xue W."/>
            <person name="Luo G."/>
        </authorList>
    </citation>
    <scope>NUCLEOTIDE SEQUENCE [LARGE SCALE GENOMIC DNA]</scope>
    <source>
        <strain evidence="1 2">AM34-17</strain>
    </source>
</reference>
<evidence type="ECO:0000313" key="2">
    <source>
        <dbReference type="Proteomes" id="UP000286260"/>
    </source>
</evidence>
<proteinExistence type="predicted"/>
<dbReference type="Gene3D" id="1.50.10.10">
    <property type="match status" value="1"/>
</dbReference>
<dbReference type="InterPro" id="IPR012341">
    <property type="entry name" value="6hp_glycosidase-like_sf"/>
</dbReference>